<protein>
    <submittedName>
        <fullName evidence="2">Uncharacterized protein</fullName>
    </submittedName>
</protein>
<evidence type="ECO:0000313" key="2">
    <source>
        <dbReference type="EMBL" id="VFJ14001.1"/>
    </source>
</evidence>
<keyword evidence="1" id="KW-0472">Membrane</keyword>
<dbReference type="Proteomes" id="UP000294299">
    <property type="component" value="Chromosome NFRAN"/>
</dbReference>
<evidence type="ECO:0000256" key="1">
    <source>
        <dbReference type="SAM" id="Phobius"/>
    </source>
</evidence>
<organism evidence="2 3">
    <name type="scientific">Candidatus Nitrosocosmicus franklandianus</name>
    <dbReference type="NCBI Taxonomy" id="1798806"/>
    <lineage>
        <taxon>Archaea</taxon>
        <taxon>Nitrososphaerota</taxon>
        <taxon>Nitrososphaeria</taxon>
        <taxon>Nitrososphaerales</taxon>
        <taxon>Nitrososphaeraceae</taxon>
        <taxon>Candidatus Nitrosocosmicus</taxon>
    </lineage>
</organism>
<proteinExistence type="predicted"/>
<name>A0A484I8B8_9ARCH</name>
<evidence type="ECO:0000313" key="3">
    <source>
        <dbReference type="Proteomes" id="UP000294299"/>
    </source>
</evidence>
<feature type="transmembrane region" description="Helical" evidence="1">
    <location>
        <begin position="37"/>
        <end position="55"/>
    </location>
</feature>
<accession>A0A484I8B8</accession>
<keyword evidence="1" id="KW-1133">Transmembrane helix</keyword>
<keyword evidence="3" id="KW-1185">Reference proteome</keyword>
<dbReference type="AlphaFoldDB" id="A0A484I8B8"/>
<dbReference type="RefSeq" id="WP_172602192.1">
    <property type="nucleotide sequence ID" value="NZ_LR216287.1"/>
</dbReference>
<keyword evidence="1" id="KW-0812">Transmembrane</keyword>
<sequence length="72" mass="8263">MWILVMSACIFIIFIIAPISKYQTNNNDSLLLLKTSFIQATISVVIVGILILILNKFKKVYLFKKLTSRKKT</sequence>
<dbReference type="KEGG" id="nfn:NFRAN_1679"/>
<dbReference type="EMBL" id="LR216287">
    <property type="protein sequence ID" value="VFJ14001.1"/>
    <property type="molecule type" value="Genomic_DNA"/>
</dbReference>
<dbReference type="GeneID" id="55648765"/>
<gene>
    <name evidence="2" type="ORF">NFRAN_1679</name>
</gene>
<reference evidence="2 3" key="1">
    <citation type="submission" date="2019-02" db="EMBL/GenBank/DDBJ databases">
        <authorList>
            <person name="Lehtovirta-Morley E L."/>
        </authorList>
    </citation>
    <scope>NUCLEOTIDE SEQUENCE [LARGE SCALE GENOMIC DNA]</scope>
    <source>
        <strain evidence="2">NFRAN1</strain>
    </source>
</reference>